<feature type="transmembrane region" description="Helical" evidence="9">
    <location>
        <begin position="87"/>
        <end position="109"/>
    </location>
</feature>
<dbReference type="InterPro" id="IPR055348">
    <property type="entry name" value="DctQ"/>
</dbReference>
<dbReference type="GO" id="GO:0005886">
    <property type="term" value="C:plasma membrane"/>
    <property type="evidence" value="ECO:0007669"/>
    <property type="project" value="UniProtKB-SubCell"/>
</dbReference>
<feature type="transmembrane region" description="Helical" evidence="9">
    <location>
        <begin position="15"/>
        <end position="36"/>
    </location>
</feature>
<comment type="similarity">
    <text evidence="8 9">Belongs to the TRAP transporter small permease family.</text>
</comment>
<evidence type="ECO:0000256" key="3">
    <source>
        <dbReference type="ARBA" id="ARBA00022475"/>
    </source>
</evidence>
<comment type="subcellular location">
    <subcellularLocation>
        <location evidence="1 9">Cell inner membrane</location>
        <topology evidence="1 9">Multi-pass membrane protein</topology>
    </subcellularLocation>
</comment>
<feature type="domain" description="Tripartite ATP-independent periplasmic transporters DctQ component" evidence="10">
    <location>
        <begin position="24"/>
        <end position="154"/>
    </location>
</feature>
<evidence type="ECO:0000256" key="4">
    <source>
        <dbReference type="ARBA" id="ARBA00022519"/>
    </source>
</evidence>
<dbReference type="Pfam" id="PF04290">
    <property type="entry name" value="DctQ"/>
    <property type="match status" value="1"/>
</dbReference>
<protein>
    <recommendedName>
        <fullName evidence="9">TRAP transporter small permease protein</fullName>
    </recommendedName>
</protein>
<dbReference type="GO" id="GO:0022857">
    <property type="term" value="F:transmembrane transporter activity"/>
    <property type="evidence" value="ECO:0007669"/>
    <property type="project" value="UniProtKB-UniRule"/>
</dbReference>
<name>A0A1X7ANG4_9GAMM</name>
<proteinExistence type="inferred from homology"/>
<keyword evidence="2 9" id="KW-0813">Transport</keyword>
<dbReference type="InterPro" id="IPR007387">
    <property type="entry name" value="TRAP_DctQ"/>
</dbReference>
<dbReference type="RefSeq" id="WP_087110796.1">
    <property type="nucleotide sequence ID" value="NZ_CBCSCN010000006.1"/>
</dbReference>
<reference evidence="11 12" key="1">
    <citation type="submission" date="2017-03" db="EMBL/GenBank/DDBJ databases">
        <authorList>
            <person name="Afonso C.L."/>
            <person name="Miller P.J."/>
            <person name="Scott M.A."/>
            <person name="Spackman E."/>
            <person name="Goraichik I."/>
            <person name="Dimitrov K.M."/>
            <person name="Suarez D.L."/>
            <person name="Swayne D.E."/>
        </authorList>
    </citation>
    <scope>NUCLEOTIDE SEQUENCE [LARGE SCALE GENOMIC DNA]</scope>
    <source>
        <strain evidence="11">SB41UT1</strain>
    </source>
</reference>
<dbReference type="EMBL" id="FWPT01000006">
    <property type="protein sequence ID" value="SMA48408.1"/>
    <property type="molecule type" value="Genomic_DNA"/>
</dbReference>
<evidence type="ECO:0000313" key="12">
    <source>
        <dbReference type="Proteomes" id="UP000196573"/>
    </source>
</evidence>
<dbReference type="AlphaFoldDB" id="A0A1X7ANG4"/>
<dbReference type="OrthoDB" id="9791324at2"/>
<keyword evidence="3" id="KW-1003">Cell membrane</keyword>
<keyword evidence="6 9" id="KW-1133">Transmembrane helix</keyword>
<sequence>MLSRLLHSLHWLEEAILRLLLVAITLLVFTETVLRFGFDTGLLWAQEATLYMAAWFVLFGASWGIRSGAHIGVDAFVKLLPDFPRRIAGIIAVLMGLVYSGLFVYGGWIYVSKIKMIGIEMEDLPFPKWIALSILVIGFSLLAVRLLVLLKQLITGEADGFNHADEAKESMKLADEINEEIGMNNGGAR</sequence>
<comment type="subunit">
    <text evidence="9">The complex comprises the extracytoplasmic solute receptor protein and the two transmembrane proteins.</text>
</comment>
<dbReference type="PANTHER" id="PTHR35011">
    <property type="entry name" value="2,3-DIKETO-L-GULONATE TRAP TRANSPORTER SMALL PERMEASE PROTEIN YIAM"/>
    <property type="match status" value="1"/>
</dbReference>
<feature type="transmembrane region" description="Helical" evidence="9">
    <location>
        <begin position="48"/>
        <end position="66"/>
    </location>
</feature>
<evidence type="ECO:0000256" key="7">
    <source>
        <dbReference type="ARBA" id="ARBA00023136"/>
    </source>
</evidence>
<accession>A0A1X7ANG4</accession>
<evidence type="ECO:0000256" key="2">
    <source>
        <dbReference type="ARBA" id="ARBA00022448"/>
    </source>
</evidence>
<keyword evidence="12" id="KW-1185">Reference proteome</keyword>
<keyword evidence="5 9" id="KW-0812">Transmembrane</keyword>
<evidence type="ECO:0000256" key="8">
    <source>
        <dbReference type="ARBA" id="ARBA00038436"/>
    </source>
</evidence>
<organism evidence="11 12">
    <name type="scientific">Parendozoicomonas haliclonae</name>
    <dbReference type="NCBI Taxonomy" id="1960125"/>
    <lineage>
        <taxon>Bacteria</taxon>
        <taxon>Pseudomonadati</taxon>
        <taxon>Pseudomonadota</taxon>
        <taxon>Gammaproteobacteria</taxon>
        <taxon>Oceanospirillales</taxon>
        <taxon>Endozoicomonadaceae</taxon>
        <taxon>Parendozoicomonas</taxon>
    </lineage>
</organism>
<keyword evidence="7 9" id="KW-0472">Membrane</keyword>
<dbReference type="Proteomes" id="UP000196573">
    <property type="component" value="Unassembled WGS sequence"/>
</dbReference>
<comment type="function">
    <text evidence="9">Part of the tripartite ATP-independent periplasmic (TRAP) transport system.</text>
</comment>
<evidence type="ECO:0000256" key="9">
    <source>
        <dbReference type="RuleBase" id="RU369079"/>
    </source>
</evidence>
<evidence type="ECO:0000259" key="10">
    <source>
        <dbReference type="Pfam" id="PF04290"/>
    </source>
</evidence>
<dbReference type="PANTHER" id="PTHR35011:SF2">
    <property type="entry name" value="2,3-DIKETO-L-GULONATE TRAP TRANSPORTER SMALL PERMEASE PROTEIN YIAM"/>
    <property type="match status" value="1"/>
</dbReference>
<evidence type="ECO:0000256" key="1">
    <source>
        <dbReference type="ARBA" id="ARBA00004429"/>
    </source>
</evidence>
<evidence type="ECO:0000313" key="11">
    <source>
        <dbReference type="EMBL" id="SMA48408.1"/>
    </source>
</evidence>
<keyword evidence="4 9" id="KW-0997">Cell inner membrane</keyword>
<feature type="transmembrane region" description="Helical" evidence="9">
    <location>
        <begin position="129"/>
        <end position="148"/>
    </location>
</feature>
<evidence type="ECO:0000256" key="6">
    <source>
        <dbReference type="ARBA" id="ARBA00022989"/>
    </source>
</evidence>
<evidence type="ECO:0000256" key="5">
    <source>
        <dbReference type="ARBA" id="ARBA00022692"/>
    </source>
</evidence>
<dbReference type="GO" id="GO:0015740">
    <property type="term" value="P:C4-dicarboxylate transport"/>
    <property type="evidence" value="ECO:0007669"/>
    <property type="project" value="TreeGrafter"/>
</dbReference>
<gene>
    <name evidence="11" type="primary">yiaM</name>
    <name evidence="11" type="ORF">EHSB41UT_02729</name>
</gene>